<dbReference type="SMART" id="SM00369">
    <property type="entry name" value="LRR_TYP"/>
    <property type="match status" value="11"/>
</dbReference>
<evidence type="ECO:0000256" key="2">
    <source>
        <dbReference type="ARBA" id="ARBA00022729"/>
    </source>
</evidence>
<feature type="domain" description="LRRCT" evidence="6">
    <location>
        <begin position="472"/>
        <end position="525"/>
    </location>
</feature>
<feature type="signal peptide" evidence="5">
    <location>
        <begin position="1"/>
        <end position="16"/>
    </location>
</feature>
<keyword evidence="4" id="KW-0472">Membrane</keyword>
<dbReference type="InterPro" id="IPR000483">
    <property type="entry name" value="Cys-rich_flank_reg_C"/>
</dbReference>
<accession>A0A813WNC2</accession>
<dbReference type="InterPro" id="IPR003591">
    <property type="entry name" value="Leu-rich_rpt_typical-subtyp"/>
</dbReference>
<evidence type="ECO:0000259" key="6">
    <source>
        <dbReference type="SMART" id="SM00082"/>
    </source>
</evidence>
<dbReference type="SUPFAM" id="SSF52058">
    <property type="entry name" value="L domain-like"/>
    <property type="match status" value="2"/>
</dbReference>
<proteinExistence type="predicted"/>
<dbReference type="Pfam" id="PF13855">
    <property type="entry name" value="LRR_8"/>
    <property type="match status" value="1"/>
</dbReference>
<evidence type="ECO:0000313" key="8">
    <source>
        <dbReference type="Proteomes" id="UP000663864"/>
    </source>
</evidence>
<dbReference type="InterPro" id="IPR001611">
    <property type="entry name" value="Leu-rich_rpt"/>
</dbReference>
<gene>
    <name evidence="7" type="ORF">ZHD862_LOCUS5201</name>
</gene>
<keyword evidence="4" id="KW-0812">Transmembrane</keyword>
<dbReference type="SMART" id="SM00082">
    <property type="entry name" value="LRRCT"/>
    <property type="match status" value="1"/>
</dbReference>
<evidence type="ECO:0000256" key="3">
    <source>
        <dbReference type="ARBA" id="ARBA00022737"/>
    </source>
</evidence>
<dbReference type="PROSITE" id="PS51450">
    <property type="entry name" value="LRR"/>
    <property type="match status" value="1"/>
</dbReference>
<keyword evidence="2 5" id="KW-0732">Signal</keyword>
<name>A0A813WNC2_9BILA</name>
<dbReference type="GO" id="GO:0005886">
    <property type="term" value="C:plasma membrane"/>
    <property type="evidence" value="ECO:0007669"/>
    <property type="project" value="TreeGrafter"/>
</dbReference>
<dbReference type="Gene3D" id="3.80.10.10">
    <property type="entry name" value="Ribonuclease Inhibitor"/>
    <property type="match status" value="5"/>
</dbReference>
<evidence type="ECO:0000256" key="5">
    <source>
        <dbReference type="SAM" id="SignalP"/>
    </source>
</evidence>
<evidence type="ECO:0000313" key="7">
    <source>
        <dbReference type="EMBL" id="CAF0857467.1"/>
    </source>
</evidence>
<feature type="chain" id="PRO_5032506109" description="LRRCT domain-containing protein" evidence="5">
    <location>
        <begin position="17"/>
        <end position="740"/>
    </location>
</feature>
<dbReference type="Proteomes" id="UP000663864">
    <property type="component" value="Unassembled WGS sequence"/>
</dbReference>
<protein>
    <recommendedName>
        <fullName evidence="6">LRRCT domain-containing protein</fullName>
    </recommendedName>
</protein>
<dbReference type="AlphaFoldDB" id="A0A813WNC2"/>
<feature type="transmembrane region" description="Helical" evidence="4">
    <location>
        <begin position="631"/>
        <end position="655"/>
    </location>
</feature>
<organism evidence="7 8">
    <name type="scientific">Rotaria sordida</name>
    <dbReference type="NCBI Taxonomy" id="392033"/>
    <lineage>
        <taxon>Eukaryota</taxon>
        <taxon>Metazoa</taxon>
        <taxon>Spiralia</taxon>
        <taxon>Gnathifera</taxon>
        <taxon>Rotifera</taxon>
        <taxon>Eurotatoria</taxon>
        <taxon>Bdelloidea</taxon>
        <taxon>Philodinida</taxon>
        <taxon>Philodinidae</taxon>
        <taxon>Rotaria</taxon>
    </lineage>
</organism>
<evidence type="ECO:0000256" key="1">
    <source>
        <dbReference type="ARBA" id="ARBA00022614"/>
    </source>
</evidence>
<reference evidence="7" key="1">
    <citation type="submission" date="2021-02" db="EMBL/GenBank/DDBJ databases">
        <authorList>
            <person name="Nowell W R."/>
        </authorList>
    </citation>
    <scope>NUCLEOTIDE SEQUENCE</scope>
</reference>
<keyword evidence="3" id="KW-0677">Repeat</keyword>
<dbReference type="InterPro" id="IPR050541">
    <property type="entry name" value="LRR_TM_domain-containing"/>
</dbReference>
<keyword evidence="1" id="KW-0433">Leucine-rich repeat</keyword>
<dbReference type="PANTHER" id="PTHR24369:SF210">
    <property type="entry name" value="CHAOPTIN-RELATED"/>
    <property type="match status" value="1"/>
</dbReference>
<evidence type="ECO:0000256" key="4">
    <source>
        <dbReference type="SAM" id="Phobius"/>
    </source>
</evidence>
<comment type="caution">
    <text evidence="7">The sequence shown here is derived from an EMBL/GenBank/DDBJ whole genome shotgun (WGS) entry which is preliminary data.</text>
</comment>
<dbReference type="InterPro" id="IPR032675">
    <property type="entry name" value="LRR_dom_sf"/>
</dbReference>
<keyword evidence="4" id="KW-1133">Transmembrane helix</keyword>
<sequence>MYLKFLLITFIVHSSCLNLLDICQSGIRDDGINYVHCARKSLTEIPHFSSNRLFNLAFDELILSDNLITHIHANVFNGLRIKRLIMSGNHIKSIDENAFRELENYLEELILEFDSTIVDRIPQAIQTNLINIKSLTLIGLNLRTLSSNIFNQMKKLESLTLKSCNIQFIEINAFNTIDKHLRYLYLDYNKLNEKIFIEINRLILLEKLSLSHNYIQEFDIKLLNFNLQYLDLSYNYLKKLILINMNNLQILNLQNNLLTSENIYGSIPKQLKELILDFNSINIINKNFIIENNSLEFLSIQSNEFLLTNSNIFQHLNKLKKLNLARNNIQIIPKGLFNFTPSLEDLNMDRNPLLSLSIDTFSGIEYSLHNISCQSCSLTSESLIAFSCLKNLQRLKLQSNLLTNIYPENLFSSMLKLHVIDLQRNQLIQISSKFPSSLRELVLSNNRLTILPFNNQTFQQLSQLITLDLSSNPLQCDCHIKPLYYWLLTHFQSELVPYVQWICSKPEYLVGKKLGSLTEHQLICQEKEISSFNVWLKDSETIIIEWSLTSLSLPLKLIVMENNNLLPIINLNKTQNYYVLENLKSSTNYSLCLQTNEQYLCRNITTNNQQYISLSSSSSSSSSSSIIDIEYLIIGITIGIIIILLILFILILFLIKQRKQYPHSLKSTTIDSYYQTTGSDTTQIATCNNSIEEHSIKSLKHHQSTPIFCYCQLPSNYCQDQPSYHIYHEIPLYNKPPVII</sequence>
<dbReference type="EMBL" id="CAJNOT010000134">
    <property type="protein sequence ID" value="CAF0857467.1"/>
    <property type="molecule type" value="Genomic_DNA"/>
</dbReference>
<dbReference type="PANTHER" id="PTHR24369">
    <property type="entry name" value="ANTIGEN BSP, PUTATIVE-RELATED"/>
    <property type="match status" value="1"/>
</dbReference>